<feature type="region of interest" description="Disordered" evidence="1">
    <location>
        <begin position="1"/>
        <end position="108"/>
    </location>
</feature>
<name>A0A2I2G4S5_9EURO</name>
<dbReference type="Proteomes" id="UP000234275">
    <property type="component" value="Unassembled WGS sequence"/>
</dbReference>
<dbReference type="RefSeq" id="XP_024703155.1">
    <property type="nucleotide sequence ID" value="XM_024849400.1"/>
</dbReference>
<evidence type="ECO:0000313" key="2">
    <source>
        <dbReference type="EMBL" id="PLB47853.1"/>
    </source>
</evidence>
<evidence type="ECO:0000313" key="3">
    <source>
        <dbReference type="Proteomes" id="UP000234275"/>
    </source>
</evidence>
<protein>
    <submittedName>
        <fullName evidence="2">Uncharacterized protein</fullName>
    </submittedName>
</protein>
<dbReference type="OrthoDB" id="4485682at2759"/>
<accession>A0A2I2G4S5</accession>
<dbReference type="AlphaFoldDB" id="A0A2I2G4S5"/>
<dbReference type="GeneID" id="36557099"/>
<proteinExistence type="predicted"/>
<comment type="caution">
    <text evidence="2">The sequence shown here is derived from an EMBL/GenBank/DDBJ whole genome shotgun (WGS) entry which is preliminary data.</text>
</comment>
<dbReference type="EMBL" id="MSFO01000005">
    <property type="protein sequence ID" value="PLB47853.1"/>
    <property type="molecule type" value="Genomic_DNA"/>
</dbReference>
<sequence>MHRRRRPNVSNHRITSNSSCTSPIDTDSNRPFEPDSSETDLTEPECSPPAGRYITRKKSSPSTGTKPSQLDTSNVERVHHALYQLPDNNTDKDLAQVPEDYGRSNNTKKLKLQLKERWA</sequence>
<dbReference type="VEuPathDB" id="FungiDB:P170DRAFT_437579"/>
<organism evidence="2 3">
    <name type="scientific">Aspergillus steynii IBT 23096</name>
    <dbReference type="NCBI Taxonomy" id="1392250"/>
    <lineage>
        <taxon>Eukaryota</taxon>
        <taxon>Fungi</taxon>
        <taxon>Dikarya</taxon>
        <taxon>Ascomycota</taxon>
        <taxon>Pezizomycotina</taxon>
        <taxon>Eurotiomycetes</taxon>
        <taxon>Eurotiomycetidae</taxon>
        <taxon>Eurotiales</taxon>
        <taxon>Aspergillaceae</taxon>
        <taxon>Aspergillus</taxon>
        <taxon>Aspergillus subgen. Circumdati</taxon>
    </lineage>
</organism>
<feature type="compositionally biased region" description="Polar residues" evidence="1">
    <location>
        <begin position="8"/>
        <end position="26"/>
    </location>
</feature>
<dbReference type="STRING" id="1392250.A0A2I2G4S5"/>
<reference evidence="2 3" key="1">
    <citation type="submission" date="2016-12" db="EMBL/GenBank/DDBJ databases">
        <title>The genomes of Aspergillus section Nigri reveals drivers in fungal speciation.</title>
        <authorList>
            <consortium name="DOE Joint Genome Institute"/>
            <person name="Vesth T.C."/>
            <person name="Nybo J."/>
            <person name="Theobald S."/>
            <person name="Brandl J."/>
            <person name="Frisvad J.C."/>
            <person name="Nielsen K.F."/>
            <person name="Lyhne E.K."/>
            <person name="Kogle M.E."/>
            <person name="Kuo A."/>
            <person name="Riley R."/>
            <person name="Clum A."/>
            <person name="Nolan M."/>
            <person name="Lipzen A."/>
            <person name="Salamov A."/>
            <person name="Henrissat B."/>
            <person name="Wiebenga A."/>
            <person name="De Vries R.P."/>
            <person name="Grigoriev I.V."/>
            <person name="Mortensen U.H."/>
            <person name="Andersen M.R."/>
            <person name="Baker S.E."/>
        </authorList>
    </citation>
    <scope>NUCLEOTIDE SEQUENCE [LARGE SCALE GENOMIC DNA]</scope>
    <source>
        <strain evidence="2 3">IBT 23096</strain>
    </source>
</reference>
<keyword evidence="3" id="KW-1185">Reference proteome</keyword>
<gene>
    <name evidence="2" type="ORF">P170DRAFT_437579</name>
</gene>
<evidence type="ECO:0000256" key="1">
    <source>
        <dbReference type="SAM" id="MobiDB-lite"/>
    </source>
</evidence>